<dbReference type="Proteomes" id="UP001362999">
    <property type="component" value="Unassembled WGS sequence"/>
</dbReference>
<name>A0AAW0BSD4_9AGAR</name>
<sequence length="75" mass="8512">MTPHFPLVYILQGISHPSLSLPSSIMLQPWGLYHTFENRLVAFSLLQVHAVVNIKDLAAEVKLTHTYCKSLFGYQ</sequence>
<proteinExistence type="predicted"/>
<evidence type="ECO:0000313" key="2">
    <source>
        <dbReference type="Proteomes" id="UP001362999"/>
    </source>
</evidence>
<gene>
    <name evidence="1" type="ORF">R3P38DRAFT_2931642</name>
</gene>
<evidence type="ECO:0000313" key="1">
    <source>
        <dbReference type="EMBL" id="KAK7029835.1"/>
    </source>
</evidence>
<accession>A0AAW0BSD4</accession>
<keyword evidence="2" id="KW-1185">Reference proteome</keyword>
<organism evidence="1 2">
    <name type="scientific">Favolaschia claudopus</name>
    <dbReference type="NCBI Taxonomy" id="2862362"/>
    <lineage>
        <taxon>Eukaryota</taxon>
        <taxon>Fungi</taxon>
        <taxon>Dikarya</taxon>
        <taxon>Basidiomycota</taxon>
        <taxon>Agaricomycotina</taxon>
        <taxon>Agaricomycetes</taxon>
        <taxon>Agaricomycetidae</taxon>
        <taxon>Agaricales</taxon>
        <taxon>Marasmiineae</taxon>
        <taxon>Mycenaceae</taxon>
        <taxon>Favolaschia</taxon>
    </lineage>
</organism>
<reference evidence="1 2" key="1">
    <citation type="journal article" date="2024" name="J Genomics">
        <title>Draft genome sequencing and assembly of Favolaschia claudopus CIRM-BRFM 2984 isolated from oak limbs.</title>
        <authorList>
            <person name="Navarro D."/>
            <person name="Drula E."/>
            <person name="Chaduli D."/>
            <person name="Cazenave R."/>
            <person name="Ahrendt S."/>
            <person name="Wang J."/>
            <person name="Lipzen A."/>
            <person name="Daum C."/>
            <person name="Barry K."/>
            <person name="Grigoriev I.V."/>
            <person name="Favel A."/>
            <person name="Rosso M.N."/>
            <person name="Martin F."/>
        </authorList>
    </citation>
    <scope>NUCLEOTIDE SEQUENCE [LARGE SCALE GENOMIC DNA]</scope>
    <source>
        <strain evidence="1 2">CIRM-BRFM 2984</strain>
    </source>
</reference>
<dbReference type="AlphaFoldDB" id="A0AAW0BSD4"/>
<dbReference type="EMBL" id="JAWWNJ010000026">
    <property type="protein sequence ID" value="KAK7029835.1"/>
    <property type="molecule type" value="Genomic_DNA"/>
</dbReference>
<comment type="caution">
    <text evidence="1">The sequence shown here is derived from an EMBL/GenBank/DDBJ whole genome shotgun (WGS) entry which is preliminary data.</text>
</comment>
<protein>
    <submittedName>
        <fullName evidence="1">Uncharacterized protein</fullName>
    </submittedName>
</protein>